<feature type="domain" description="NAD-dependent epimerase/dehydratase" evidence="2">
    <location>
        <begin position="132"/>
        <end position="266"/>
    </location>
</feature>
<dbReference type="RefSeq" id="WP_034213580.1">
    <property type="nucleotide sequence ID" value="NZ_AVCK01000032.1"/>
</dbReference>
<dbReference type="eggNOG" id="COG0451">
    <property type="taxonomic scope" value="Bacteria"/>
</dbReference>
<name>A0A091BLI8_9GAMM</name>
<dbReference type="AlphaFoldDB" id="A0A091BLI8"/>
<gene>
    <name evidence="3" type="ORF">N787_13430</name>
</gene>
<dbReference type="SUPFAM" id="SSF51735">
    <property type="entry name" value="NAD(P)-binding Rossmann-fold domains"/>
    <property type="match status" value="1"/>
</dbReference>
<evidence type="ECO:0000256" key="1">
    <source>
        <dbReference type="SAM" id="SignalP"/>
    </source>
</evidence>
<dbReference type="PANTHER" id="PTHR43245">
    <property type="entry name" value="BIFUNCTIONAL POLYMYXIN RESISTANCE PROTEIN ARNA"/>
    <property type="match status" value="1"/>
</dbReference>
<protein>
    <recommendedName>
        <fullName evidence="2">NAD-dependent epimerase/dehydratase domain-containing protein</fullName>
    </recommendedName>
</protein>
<dbReference type="STRING" id="1384056.N787_13430"/>
<feature type="signal peptide" evidence="1">
    <location>
        <begin position="1"/>
        <end position="27"/>
    </location>
</feature>
<proteinExistence type="predicted"/>
<evidence type="ECO:0000313" key="3">
    <source>
        <dbReference type="EMBL" id="KFN45190.1"/>
    </source>
</evidence>
<dbReference type="Pfam" id="PF01370">
    <property type="entry name" value="Epimerase"/>
    <property type="match status" value="1"/>
</dbReference>
<evidence type="ECO:0000313" key="4">
    <source>
        <dbReference type="Proteomes" id="UP000029393"/>
    </source>
</evidence>
<accession>A0A091BLI8</accession>
<dbReference type="PATRIC" id="fig|1384056.3.peg.2006"/>
<comment type="caution">
    <text evidence="3">The sequence shown here is derived from an EMBL/GenBank/DDBJ whole genome shotgun (WGS) entry which is preliminary data.</text>
</comment>
<evidence type="ECO:0000259" key="2">
    <source>
        <dbReference type="Pfam" id="PF01370"/>
    </source>
</evidence>
<dbReference type="EMBL" id="AVCK01000032">
    <property type="protein sequence ID" value="KFN45190.1"/>
    <property type="molecule type" value="Genomic_DNA"/>
</dbReference>
<keyword evidence="4" id="KW-1185">Reference proteome</keyword>
<organism evidence="3 4">
    <name type="scientific">Arenimonas metalli CF5-1</name>
    <dbReference type="NCBI Taxonomy" id="1384056"/>
    <lineage>
        <taxon>Bacteria</taxon>
        <taxon>Pseudomonadati</taxon>
        <taxon>Pseudomonadota</taxon>
        <taxon>Gammaproteobacteria</taxon>
        <taxon>Lysobacterales</taxon>
        <taxon>Lysobacteraceae</taxon>
        <taxon>Arenimonas</taxon>
    </lineage>
</organism>
<dbReference type="Gene3D" id="3.40.50.720">
    <property type="entry name" value="NAD(P)-binding Rossmann-like Domain"/>
    <property type="match status" value="1"/>
</dbReference>
<sequence length="382" mass="41223">MTSRRDLFRYAALATAAAALPSIGSAAAPASLGNAIPKAAKPLRILILGGTGFTGPFQVAYALARGHQVTTFNRGRRPIAEWGDRVEQLVGDRTTGDLKSLEGREWDVCIDNPTTLPYWVRDAGQVLKGKVGHYLFISTISVYADGSKGGINEDSPLAKYAGADAMAETRETLMANIEGLYGSLKALSEAEARKQFGDKVTIVRPGYIVGPRDETDRFTYWPKRIAEGGEILVPGDGQDPVQVIDGRDLGEWMIRLAESGTAGVFNACGPDYAMSMDAMVHGCHAVTGGPATFTHVPREFIEKNEVALPIWVPREGSPYSGYGAVSNERAIAAGLSFRPLAETVTDLLAWYRSQTPERQAEVRAGIARDKEAELLKAWHAQA</sequence>
<dbReference type="InterPro" id="IPR050177">
    <property type="entry name" value="Lipid_A_modif_metabolic_enz"/>
</dbReference>
<dbReference type="InterPro" id="IPR036291">
    <property type="entry name" value="NAD(P)-bd_dom_sf"/>
</dbReference>
<dbReference type="OrthoDB" id="7941246at2"/>
<dbReference type="PANTHER" id="PTHR43245:SF13">
    <property type="entry name" value="UDP-D-APIOSE_UDP-D-XYLOSE SYNTHASE 2"/>
    <property type="match status" value="1"/>
</dbReference>
<feature type="chain" id="PRO_5001871691" description="NAD-dependent epimerase/dehydratase domain-containing protein" evidence="1">
    <location>
        <begin position="28"/>
        <end position="382"/>
    </location>
</feature>
<dbReference type="Proteomes" id="UP000029393">
    <property type="component" value="Unassembled WGS sequence"/>
</dbReference>
<reference evidence="3 4" key="1">
    <citation type="submission" date="2013-09" db="EMBL/GenBank/DDBJ databases">
        <title>Genome sequencing of Arenimonas metalli.</title>
        <authorList>
            <person name="Chen F."/>
            <person name="Wang G."/>
        </authorList>
    </citation>
    <scope>NUCLEOTIDE SEQUENCE [LARGE SCALE GENOMIC DNA]</scope>
    <source>
        <strain evidence="3 4">CF5-1</strain>
    </source>
</reference>
<dbReference type="InterPro" id="IPR006311">
    <property type="entry name" value="TAT_signal"/>
</dbReference>
<dbReference type="InterPro" id="IPR001509">
    <property type="entry name" value="Epimerase_deHydtase"/>
</dbReference>
<dbReference type="PROSITE" id="PS51318">
    <property type="entry name" value="TAT"/>
    <property type="match status" value="1"/>
</dbReference>
<keyword evidence="1" id="KW-0732">Signal</keyword>